<evidence type="ECO:0000313" key="2">
    <source>
        <dbReference type="Proteomes" id="UP000030659"/>
    </source>
</evidence>
<proteinExistence type="predicted"/>
<name>W7ARE3_PLAVN</name>
<dbReference type="Proteomes" id="UP000030659">
    <property type="component" value="Unassembled WGS sequence"/>
</dbReference>
<organism evidence="1 2">
    <name type="scientific">Plasmodium vinckei petteri</name>
    <dbReference type="NCBI Taxonomy" id="138298"/>
    <lineage>
        <taxon>Eukaryota</taxon>
        <taxon>Sar</taxon>
        <taxon>Alveolata</taxon>
        <taxon>Apicomplexa</taxon>
        <taxon>Aconoidasida</taxon>
        <taxon>Haemosporida</taxon>
        <taxon>Plasmodiidae</taxon>
        <taxon>Plasmodium</taxon>
        <taxon>Plasmodium (Vinckeia)</taxon>
    </lineage>
</organism>
<evidence type="ECO:0000313" key="1">
    <source>
        <dbReference type="EMBL" id="EUD71134.1"/>
    </source>
</evidence>
<reference evidence="1 2" key="1">
    <citation type="submission" date="2013-02" db="EMBL/GenBank/DDBJ databases">
        <title>The Genome Sequence of Plasmodium vinckei petteri CR.</title>
        <authorList>
            <consortium name="The Broad Institute Genome Sequencing Platform"/>
            <consortium name="The Broad Institute Genome Sequencing Center for Infectious Disease"/>
            <person name="Neafsey D."/>
            <person name="Cheeseman I."/>
            <person name="Volkman S."/>
            <person name="Adams J."/>
            <person name="Walker B."/>
            <person name="Young S.K."/>
            <person name="Zeng Q."/>
            <person name="Gargeya S."/>
            <person name="Fitzgerald M."/>
            <person name="Haas B."/>
            <person name="Abouelleil A."/>
            <person name="Alvarado L."/>
            <person name="Arachchi H.M."/>
            <person name="Berlin A.M."/>
            <person name="Chapman S.B."/>
            <person name="Dewar J."/>
            <person name="Goldberg J."/>
            <person name="Griggs A."/>
            <person name="Gujja S."/>
            <person name="Hansen M."/>
            <person name="Howarth C."/>
            <person name="Imamovic A."/>
            <person name="Larimer J."/>
            <person name="McCowan C."/>
            <person name="Murphy C."/>
            <person name="Neiman D."/>
            <person name="Pearson M."/>
            <person name="Priest M."/>
            <person name="Roberts A."/>
            <person name="Saif S."/>
            <person name="Shea T."/>
            <person name="Sisk P."/>
            <person name="Sykes S."/>
            <person name="Wortman J."/>
            <person name="Nusbaum C."/>
            <person name="Birren B."/>
        </authorList>
    </citation>
    <scope>NUCLEOTIDE SEQUENCE [LARGE SCALE GENOMIC DNA]</scope>
    <source>
        <strain evidence="1 2">CR</strain>
    </source>
</reference>
<accession>W7ARE3</accession>
<dbReference type="EMBL" id="KI965402">
    <property type="protein sequence ID" value="EUD71134.1"/>
    <property type="molecule type" value="Genomic_DNA"/>
</dbReference>
<dbReference type="AlphaFoldDB" id="W7ARE3"/>
<gene>
    <name evidence="1" type="ORF">YYG_03767</name>
</gene>
<protein>
    <submittedName>
        <fullName evidence="1">Uncharacterized protein</fullName>
    </submittedName>
</protein>
<sequence>MIKDTKRHIQNILSNDNNINQVYEIEHCYLKENNNIIKGKIKALQKLINKKQNNKYPKIDSIKSIMPDENDKNIYNE</sequence>